<dbReference type="AlphaFoldDB" id="A0AAF0AV38"/>
<organism evidence="5 6">
    <name type="scientific">Schizosaccharomyces osmophilus</name>
    <dbReference type="NCBI Taxonomy" id="2545709"/>
    <lineage>
        <taxon>Eukaryota</taxon>
        <taxon>Fungi</taxon>
        <taxon>Dikarya</taxon>
        <taxon>Ascomycota</taxon>
        <taxon>Taphrinomycotina</taxon>
        <taxon>Schizosaccharomycetes</taxon>
        <taxon>Schizosaccharomycetales</taxon>
        <taxon>Schizosaccharomycetaceae</taxon>
        <taxon>Schizosaccharomyces</taxon>
    </lineage>
</organism>
<evidence type="ECO:0000256" key="3">
    <source>
        <dbReference type="ARBA" id="ARBA00022490"/>
    </source>
</evidence>
<dbReference type="GeneID" id="80873843"/>
<evidence type="ECO:0000256" key="1">
    <source>
        <dbReference type="ARBA" id="ARBA00004123"/>
    </source>
</evidence>
<name>A0AAF0AV38_9SCHI</name>
<proteinExistence type="predicted"/>
<dbReference type="PANTHER" id="PTHR21399:SF0">
    <property type="entry name" value="METHYLOSOME SUBUNIT PICLN"/>
    <property type="match status" value="1"/>
</dbReference>
<gene>
    <name evidence="5" type="primary">saf5</name>
    <name evidence="5" type="ORF">SOMG_00360</name>
</gene>
<dbReference type="RefSeq" id="XP_056036261.1">
    <property type="nucleotide sequence ID" value="XM_056179154.1"/>
</dbReference>
<dbReference type="Gene3D" id="2.30.29.30">
    <property type="entry name" value="Pleckstrin-homology domain (PH domain)/Phosphotyrosine-binding domain (PTB)"/>
    <property type="match status" value="1"/>
</dbReference>
<reference evidence="5 6" key="1">
    <citation type="journal article" date="2023" name="G3 (Bethesda)">
        <title>A high-quality reference genome for the fission yeast Schizosaccharomyces osmophilus.</title>
        <authorList>
            <person name="Jia G.S."/>
            <person name="Zhang W.C."/>
            <person name="Liang Y."/>
            <person name="Liu X.H."/>
            <person name="Rhind N."/>
            <person name="Pidoux A."/>
            <person name="Brysch-Herzberg M."/>
            <person name="Du L.L."/>
        </authorList>
    </citation>
    <scope>NUCLEOTIDE SEQUENCE [LARGE SCALE GENOMIC DNA]</scope>
    <source>
        <strain evidence="5 6">CBS 15793</strain>
    </source>
</reference>
<dbReference type="GO" id="GO:0034715">
    <property type="term" value="C:pICln-Sm protein complex"/>
    <property type="evidence" value="ECO:0007669"/>
    <property type="project" value="TreeGrafter"/>
</dbReference>
<keyword evidence="3" id="KW-0963">Cytoplasm</keyword>
<dbReference type="GO" id="GO:0000387">
    <property type="term" value="P:spliceosomal snRNP assembly"/>
    <property type="evidence" value="ECO:0007669"/>
    <property type="project" value="TreeGrafter"/>
</dbReference>
<dbReference type="EMBL" id="CP115611">
    <property type="protein sequence ID" value="WBW72018.1"/>
    <property type="molecule type" value="Genomic_DNA"/>
</dbReference>
<accession>A0AAF0AV38</accession>
<evidence type="ECO:0000313" key="6">
    <source>
        <dbReference type="Proteomes" id="UP001212411"/>
    </source>
</evidence>
<keyword evidence="4" id="KW-0539">Nucleus</keyword>
<evidence type="ECO:0000313" key="5">
    <source>
        <dbReference type="EMBL" id="WBW72018.1"/>
    </source>
</evidence>
<protein>
    <submittedName>
        <fullName evidence="5">Splicing factor Saf5</fullName>
    </submittedName>
</protein>
<evidence type="ECO:0000256" key="4">
    <source>
        <dbReference type="ARBA" id="ARBA00023242"/>
    </source>
</evidence>
<dbReference type="InterPro" id="IPR011993">
    <property type="entry name" value="PH-like_dom_sf"/>
</dbReference>
<comment type="subcellular location">
    <subcellularLocation>
        <location evidence="2">Cytoplasm</location>
    </subcellularLocation>
    <subcellularLocation>
        <location evidence="1">Nucleus</location>
    </subcellularLocation>
</comment>
<dbReference type="InterPro" id="IPR039924">
    <property type="entry name" value="ICln/Lot5/Saf5"/>
</dbReference>
<dbReference type="Proteomes" id="UP001212411">
    <property type="component" value="Chromosome 1"/>
</dbReference>
<dbReference type="PANTHER" id="PTHR21399">
    <property type="entry name" value="CHLORIDE CONDUCTANCE REGULATORY PROTEIN ICLN"/>
    <property type="match status" value="1"/>
</dbReference>
<sequence>MTDLEKIYQIPKDLVRKVETGETLSDDREILFFEDSNVNYKIDFPCQMNWGLGALLDVYITSKSFILFDPEENFGWRIPYKLITLHAKQSNPKPFVYLQLEGELKSLSSCKTTPEEQKSLIKGSIQKNGDKEVIVDAHGSLLHANASSVSENDFKSMSITHAAPVSALLQDQSGNVYRSKNINELSNCYSCLFGQEPPFKINAAEKSSELNSASESEEDATESSVFEITLFVSDFDACYQALCSCQSLHPDPLSDEEEQDAFSLLSDPNHQWITEDNLDDSATALEIDTESEYPKWRRTD</sequence>
<dbReference type="Pfam" id="PF03517">
    <property type="entry name" value="Voldacs"/>
    <property type="match status" value="1"/>
</dbReference>
<evidence type="ECO:0000256" key="2">
    <source>
        <dbReference type="ARBA" id="ARBA00004496"/>
    </source>
</evidence>
<keyword evidence="6" id="KW-1185">Reference proteome</keyword>
<dbReference type="GO" id="GO:0005681">
    <property type="term" value="C:spliceosomal complex"/>
    <property type="evidence" value="ECO:0007669"/>
    <property type="project" value="TreeGrafter"/>
</dbReference>
<dbReference type="KEGG" id="som:SOMG_00360"/>
<dbReference type="GO" id="GO:0045292">
    <property type="term" value="P:mRNA cis splicing, via spliceosome"/>
    <property type="evidence" value="ECO:0007669"/>
    <property type="project" value="TreeGrafter"/>
</dbReference>
<dbReference type="GO" id="GO:0005829">
    <property type="term" value="C:cytosol"/>
    <property type="evidence" value="ECO:0007669"/>
    <property type="project" value="TreeGrafter"/>
</dbReference>